<feature type="transmembrane region" description="Helical" evidence="1">
    <location>
        <begin position="185"/>
        <end position="202"/>
    </location>
</feature>
<gene>
    <name evidence="3" type="ORF">SAMN05444358_102219</name>
</gene>
<dbReference type="EMBL" id="FNNP01000002">
    <property type="protein sequence ID" value="SDX02339.1"/>
    <property type="molecule type" value="Genomic_DNA"/>
</dbReference>
<feature type="transmembrane region" description="Helical" evidence="1">
    <location>
        <begin position="144"/>
        <end position="164"/>
    </location>
</feature>
<dbReference type="AlphaFoldDB" id="A0A1H2YCS6"/>
<feature type="transmembrane region" description="Helical" evidence="1">
    <location>
        <begin position="208"/>
        <end position="226"/>
    </location>
</feature>
<name>A0A1H2YCS6_9RHOB</name>
<dbReference type="GO" id="GO:0004175">
    <property type="term" value="F:endopeptidase activity"/>
    <property type="evidence" value="ECO:0007669"/>
    <property type="project" value="UniProtKB-ARBA"/>
</dbReference>
<feature type="transmembrane region" description="Helical" evidence="1">
    <location>
        <begin position="26"/>
        <end position="50"/>
    </location>
</feature>
<reference evidence="4" key="1">
    <citation type="submission" date="2016-10" db="EMBL/GenBank/DDBJ databases">
        <authorList>
            <person name="Varghese N."/>
            <person name="Submissions S."/>
        </authorList>
    </citation>
    <scope>NUCLEOTIDE SEQUENCE [LARGE SCALE GENOMIC DNA]</scope>
    <source>
        <strain evidence="4">DSM 27839</strain>
    </source>
</reference>
<dbReference type="OrthoDB" id="7171777at2"/>
<accession>A0A1H2YCS6</accession>
<feature type="transmembrane region" description="Helical" evidence="1">
    <location>
        <begin position="112"/>
        <end position="132"/>
    </location>
</feature>
<protein>
    <recommendedName>
        <fullName evidence="2">CAAX prenyl protease 2/Lysostaphin resistance protein A-like domain-containing protein</fullName>
    </recommendedName>
</protein>
<keyword evidence="4" id="KW-1185">Reference proteome</keyword>
<evidence type="ECO:0000313" key="3">
    <source>
        <dbReference type="EMBL" id="SDX02339.1"/>
    </source>
</evidence>
<organism evidence="3 4">
    <name type="scientific">Ruegeria halocynthiae</name>
    <dbReference type="NCBI Taxonomy" id="985054"/>
    <lineage>
        <taxon>Bacteria</taxon>
        <taxon>Pseudomonadati</taxon>
        <taxon>Pseudomonadota</taxon>
        <taxon>Alphaproteobacteria</taxon>
        <taxon>Rhodobacterales</taxon>
        <taxon>Roseobacteraceae</taxon>
        <taxon>Ruegeria</taxon>
    </lineage>
</organism>
<keyword evidence="1" id="KW-0812">Transmembrane</keyword>
<keyword evidence="1" id="KW-1133">Transmembrane helix</keyword>
<feature type="transmembrane region" description="Helical" evidence="1">
    <location>
        <begin position="70"/>
        <end position="92"/>
    </location>
</feature>
<sequence>MKAEGRHNAYDSHQYLLRDARRYPEVWRLLAGLFVVLVVVLTFNAILFAIVTNLGASEWAATFLTGSSPLSLLIVLSSFVFATLGVALGARLFQHRSLASLLGKPSVAIWQFWRVLCALLLLSVIILVLPPYDLGAPLIANLPVSKWLLLLPFSAIAVLIQTSAEEILFRGYMQQGLAARFRSPLIWMGLPSFLFAAGHYSPGTVGDNAGLVAIWALAFGLLTADLTARAGTLGPATALHFCNNLMALLVISLPDNLDGLALFHLPYESSDANAIRPWLLVDFALMIVGWLTARLVLRR</sequence>
<dbReference type="Proteomes" id="UP000183400">
    <property type="component" value="Unassembled WGS sequence"/>
</dbReference>
<feature type="transmembrane region" description="Helical" evidence="1">
    <location>
        <begin position="233"/>
        <end position="254"/>
    </location>
</feature>
<dbReference type="InterPro" id="IPR003675">
    <property type="entry name" value="Rce1/LyrA-like_dom"/>
</dbReference>
<evidence type="ECO:0000313" key="4">
    <source>
        <dbReference type="Proteomes" id="UP000183400"/>
    </source>
</evidence>
<evidence type="ECO:0000259" key="2">
    <source>
        <dbReference type="Pfam" id="PF02517"/>
    </source>
</evidence>
<evidence type="ECO:0000256" key="1">
    <source>
        <dbReference type="SAM" id="Phobius"/>
    </source>
</evidence>
<feature type="domain" description="CAAX prenyl protease 2/Lysostaphin resistance protein A-like" evidence="2">
    <location>
        <begin position="149"/>
        <end position="246"/>
    </location>
</feature>
<keyword evidence="1" id="KW-0472">Membrane</keyword>
<proteinExistence type="predicted"/>
<dbReference type="Pfam" id="PF02517">
    <property type="entry name" value="Rce1-like"/>
    <property type="match status" value="1"/>
</dbReference>
<feature type="transmembrane region" description="Helical" evidence="1">
    <location>
        <begin position="274"/>
        <end position="297"/>
    </location>
</feature>
<dbReference type="STRING" id="985054.SAMN05444358_102219"/>
<dbReference type="RefSeq" id="WP_083347725.1">
    <property type="nucleotide sequence ID" value="NZ_FNNP01000002.1"/>
</dbReference>
<dbReference type="GO" id="GO:0080120">
    <property type="term" value="P:CAAX-box protein maturation"/>
    <property type="evidence" value="ECO:0007669"/>
    <property type="project" value="UniProtKB-ARBA"/>
</dbReference>